<feature type="transmembrane region" description="Helical" evidence="8">
    <location>
        <begin position="307"/>
        <end position="325"/>
    </location>
</feature>
<dbReference type="PANTHER" id="PTHR19346:SF4">
    <property type="entry name" value="SUGAR PHOSPHATE TRANSPORTER DOMAIN-CONTAINING PROTEIN"/>
    <property type="match status" value="1"/>
</dbReference>
<evidence type="ECO:0000313" key="10">
    <source>
        <dbReference type="Proteomes" id="UP001497623"/>
    </source>
</evidence>
<feature type="transmembrane region" description="Helical" evidence="8">
    <location>
        <begin position="403"/>
        <end position="419"/>
    </location>
</feature>
<feature type="transmembrane region" description="Helical" evidence="8">
    <location>
        <begin position="366"/>
        <end position="391"/>
    </location>
</feature>
<dbReference type="SUPFAM" id="SSF103481">
    <property type="entry name" value="Multidrug resistance efflux transporter EmrE"/>
    <property type="match status" value="1"/>
</dbReference>
<dbReference type="Gene3D" id="1.10.3730.20">
    <property type="match status" value="1"/>
</dbReference>
<evidence type="ECO:0000256" key="6">
    <source>
        <dbReference type="ARBA" id="ARBA00023136"/>
    </source>
</evidence>
<evidence type="ECO:0000256" key="3">
    <source>
        <dbReference type="ARBA" id="ARBA00022448"/>
    </source>
</evidence>
<feature type="transmembrane region" description="Helical" evidence="8">
    <location>
        <begin position="282"/>
        <end position="300"/>
    </location>
</feature>
<comment type="subcellular location">
    <subcellularLocation>
        <location evidence="1">Membrane</location>
        <topology evidence="1">Multi-pass membrane protein</topology>
    </subcellularLocation>
</comment>
<organism evidence="9 10">
    <name type="scientific">Meganyctiphanes norvegica</name>
    <name type="common">Northern krill</name>
    <name type="synonym">Thysanopoda norvegica</name>
    <dbReference type="NCBI Taxonomy" id="48144"/>
    <lineage>
        <taxon>Eukaryota</taxon>
        <taxon>Metazoa</taxon>
        <taxon>Ecdysozoa</taxon>
        <taxon>Arthropoda</taxon>
        <taxon>Crustacea</taxon>
        <taxon>Multicrustacea</taxon>
        <taxon>Malacostraca</taxon>
        <taxon>Eumalacostraca</taxon>
        <taxon>Eucarida</taxon>
        <taxon>Euphausiacea</taxon>
        <taxon>Euphausiidae</taxon>
        <taxon>Meganyctiphanes</taxon>
    </lineage>
</organism>
<gene>
    <name evidence="9" type="ORF">MNOR_LOCUS3987</name>
</gene>
<feature type="transmembrane region" description="Helical" evidence="8">
    <location>
        <begin position="251"/>
        <end position="270"/>
    </location>
</feature>
<dbReference type="Pfam" id="PF06027">
    <property type="entry name" value="SLC35F"/>
    <property type="match status" value="1"/>
</dbReference>
<dbReference type="InterPro" id="IPR037185">
    <property type="entry name" value="EmrE-like"/>
</dbReference>
<dbReference type="InterPro" id="IPR026505">
    <property type="entry name" value="Solute_c_fam_35_mem_F3/F4"/>
</dbReference>
<keyword evidence="3" id="KW-0813">Transport</keyword>
<dbReference type="GO" id="GO:0016020">
    <property type="term" value="C:membrane"/>
    <property type="evidence" value="ECO:0007669"/>
    <property type="project" value="UniProtKB-SubCell"/>
</dbReference>
<evidence type="ECO:0000256" key="7">
    <source>
        <dbReference type="SAM" id="MobiDB-lite"/>
    </source>
</evidence>
<evidence type="ECO:0000256" key="5">
    <source>
        <dbReference type="ARBA" id="ARBA00022989"/>
    </source>
</evidence>
<evidence type="ECO:0000256" key="1">
    <source>
        <dbReference type="ARBA" id="ARBA00004141"/>
    </source>
</evidence>
<dbReference type="InterPro" id="IPR009262">
    <property type="entry name" value="SLC35_F1/F2/F6"/>
</dbReference>
<dbReference type="AlphaFoldDB" id="A0AAV2PSF3"/>
<dbReference type="PANTHER" id="PTHR19346">
    <property type="entry name" value="SUGAR PHOSPHATE TRANSPORTER DOMAIN-CONTAINING PROTEIN"/>
    <property type="match status" value="1"/>
</dbReference>
<name>A0AAV2PSF3_MEGNR</name>
<evidence type="ECO:0000256" key="2">
    <source>
        <dbReference type="ARBA" id="ARBA00007863"/>
    </source>
</evidence>
<feature type="transmembrane region" description="Helical" evidence="8">
    <location>
        <begin position="337"/>
        <end position="354"/>
    </location>
</feature>
<protein>
    <recommendedName>
        <fullName evidence="11">Solute carrier family 35 member F4</fullName>
    </recommendedName>
</protein>
<comment type="caution">
    <text evidence="9">The sequence shown here is derived from an EMBL/GenBank/DDBJ whole genome shotgun (WGS) entry which is preliminary data.</text>
</comment>
<keyword evidence="5 8" id="KW-1133">Transmembrane helix</keyword>
<evidence type="ECO:0000313" key="9">
    <source>
        <dbReference type="EMBL" id="CAL4064338.1"/>
    </source>
</evidence>
<feature type="transmembrane region" description="Helical" evidence="8">
    <location>
        <begin position="123"/>
        <end position="144"/>
    </location>
</feature>
<evidence type="ECO:0000256" key="4">
    <source>
        <dbReference type="ARBA" id="ARBA00022692"/>
    </source>
</evidence>
<keyword evidence="4 8" id="KW-0812">Transmembrane</keyword>
<sequence length="525" mass="57245">MDVDSESGGGQRRPSIATIFNPRRSRGAPRPSVVVTDEDTPGPPLHLSNGAGGLTTRAAGHALPQGSAGVSGNSTTPLRSPSINMASPINHSNPDSASSAPQPQLSRCQKIKKAIFSTTTRKLLVGIVVTGCVTTSWVGATHIIKDMFQATVPILTKFPLTANLTNLTTSSGITVLPAPHPNLPDNPTRVPIQVFDAPFFLTWFCTAWTGLFFPLYLLCHSCLRRDKSSLRTTLKGIATNFRDRGVTFGKFLSRCCLFCLLWVAANYMYVCALRVLDCTDVMALYSSHVAFVYLLSWVILHDQFVGVRIVAVILCNTGIALLAYMDGIIRTETLGNVVLAAAAAAGSATYKVLFKKVVGEASFGQVSLFFTVIALVNTIMLSPVVAALYLFGYEVIIWEYLPWHHLLVAAALSLAANLLGNFGIAFTFEIFITLGLVFAVPVSAALDMEWYGVKFEGMKLAGIVMIVCGFFLVLFPGNWPEYITMLLRWGRRRKRNQPRQPPEPVDYRTGLISRSHLRSPSGLIR</sequence>
<feature type="region of interest" description="Disordered" evidence="7">
    <location>
        <begin position="1"/>
        <end position="104"/>
    </location>
</feature>
<comment type="similarity">
    <text evidence="2">Belongs to the SLC35F solute transporter family.</text>
</comment>
<keyword evidence="10" id="KW-1185">Reference proteome</keyword>
<dbReference type="EMBL" id="CAXKWB010001428">
    <property type="protein sequence ID" value="CAL4064338.1"/>
    <property type="molecule type" value="Genomic_DNA"/>
</dbReference>
<dbReference type="Proteomes" id="UP001497623">
    <property type="component" value="Unassembled WGS sequence"/>
</dbReference>
<feature type="transmembrane region" description="Helical" evidence="8">
    <location>
        <begin position="426"/>
        <end position="446"/>
    </location>
</feature>
<feature type="transmembrane region" description="Helical" evidence="8">
    <location>
        <begin position="200"/>
        <end position="219"/>
    </location>
</feature>
<accession>A0AAV2PSF3</accession>
<dbReference type="GO" id="GO:0022857">
    <property type="term" value="F:transmembrane transporter activity"/>
    <property type="evidence" value="ECO:0007669"/>
    <property type="project" value="InterPro"/>
</dbReference>
<keyword evidence="6 8" id="KW-0472">Membrane</keyword>
<evidence type="ECO:0008006" key="11">
    <source>
        <dbReference type="Google" id="ProtNLM"/>
    </source>
</evidence>
<feature type="transmembrane region" description="Helical" evidence="8">
    <location>
        <begin position="458"/>
        <end position="479"/>
    </location>
</feature>
<evidence type="ECO:0000256" key="8">
    <source>
        <dbReference type="SAM" id="Phobius"/>
    </source>
</evidence>
<reference evidence="9 10" key="1">
    <citation type="submission" date="2024-05" db="EMBL/GenBank/DDBJ databases">
        <authorList>
            <person name="Wallberg A."/>
        </authorList>
    </citation>
    <scope>NUCLEOTIDE SEQUENCE [LARGE SCALE GENOMIC DNA]</scope>
</reference>
<feature type="compositionally biased region" description="Polar residues" evidence="7">
    <location>
        <begin position="68"/>
        <end position="104"/>
    </location>
</feature>
<proteinExistence type="inferred from homology"/>